<protein>
    <recommendedName>
        <fullName evidence="3">Maturase K</fullName>
    </recommendedName>
</protein>
<proteinExistence type="predicted"/>
<evidence type="ECO:0000313" key="1">
    <source>
        <dbReference type="EMBL" id="GIX73353.1"/>
    </source>
</evidence>
<name>A0AAV4MNC9_9ARAC</name>
<organism evidence="1 2">
    <name type="scientific">Caerostris darwini</name>
    <dbReference type="NCBI Taxonomy" id="1538125"/>
    <lineage>
        <taxon>Eukaryota</taxon>
        <taxon>Metazoa</taxon>
        <taxon>Ecdysozoa</taxon>
        <taxon>Arthropoda</taxon>
        <taxon>Chelicerata</taxon>
        <taxon>Arachnida</taxon>
        <taxon>Araneae</taxon>
        <taxon>Araneomorphae</taxon>
        <taxon>Entelegynae</taxon>
        <taxon>Araneoidea</taxon>
        <taxon>Araneidae</taxon>
        <taxon>Caerostris</taxon>
    </lineage>
</organism>
<accession>A0AAV4MNC9</accession>
<reference evidence="1 2" key="1">
    <citation type="submission" date="2021-06" db="EMBL/GenBank/DDBJ databases">
        <title>Caerostris darwini draft genome.</title>
        <authorList>
            <person name="Kono N."/>
            <person name="Arakawa K."/>
        </authorList>
    </citation>
    <scope>NUCLEOTIDE SEQUENCE [LARGE SCALE GENOMIC DNA]</scope>
</reference>
<sequence length="196" mass="22604">MILPRIVCSQVGRVLAIIQNDEEKRFSSVMTVGNYFCFSGFCPGRLESSEWALRCLFSVSDVRKSRDFALGRPPLSGTVRNLIFYRYLNMLCFIRTEKINSIIYPLQYIRCSRKFWDKNETSLTINPEKVSPLKQDTLERVSDVIVIRLLQTLSREMQGIRILLLISSRTFSIVIPLPRSSSKLKNIICMSSHAAW</sequence>
<evidence type="ECO:0008006" key="3">
    <source>
        <dbReference type="Google" id="ProtNLM"/>
    </source>
</evidence>
<gene>
    <name evidence="1" type="ORF">CDAR_190331</name>
</gene>
<evidence type="ECO:0000313" key="2">
    <source>
        <dbReference type="Proteomes" id="UP001054837"/>
    </source>
</evidence>
<comment type="caution">
    <text evidence="1">The sequence shown here is derived from an EMBL/GenBank/DDBJ whole genome shotgun (WGS) entry which is preliminary data.</text>
</comment>
<keyword evidence="2" id="KW-1185">Reference proteome</keyword>
<dbReference type="Proteomes" id="UP001054837">
    <property type="component" value="Unassembled WGS sequence"/>
</dbReference>
<dbReference type="AlphaFoldDB" id="A0AAV4MNC9"/>
<dbReference type="EMBL" id="BPLQ01000599">
    <property type="protein sequence ID" value="GIX73353.1"/>
    <property type="molecule type" value="Genomic_DNA"/>
</dbReference>